<dbReference type="PATRIC" id="fig|1304275.5.peg.3379"/>
<dbReference type="eggNOG" id="COG3271">
    <property type="taxonomic scope" value="Bacteria"/>
</dbReference>
<dbReference type="AlphaFoldDB" id="A0A084IHH1"/>
<evidence type="ECO:0000313" key="3">
    <source>
        <dbReference type="Proteomes" id="UP000028302"/>
    </source>
</evidence>
<dbReference type="GO" id="GO:0005524">
    <property type="term" value="F:ATP binding"/>
    <property type="evidence" value="ECO:0007669"/>
    <property type="project" value="InterPro"/>
</dbReference>
<protein>
    <submittedName>
        <fullName evidence="2">Peptidase C39 bacteriocin processing</fullName>
    </submittedName>
</protein>
<evidence type="ECO:0000259" key="1">
    <source>
        <dbReference type="PROSITE" id="PS50990"/>
    </source>
</evidence>
<dbReference type="Proteomes" id="UP000028302">
    <property type="component" value="Unassembled WGS sequence"/>
</dbReference>
<organism evidence="2 3">
    <name type="scientific">Salinisphaera hydrothermalis (strain C41B8)</name>
    <dbReference type="NCBI Taxonomy" id="1304275"/>
    <lineage>
        <taxon>Bacteria</taxon>
        <taxon>Pseudomonadati</taxon>
        <taxon>Pseudomonadota</taxon>
        <taxon>Gammaproteobacteria</taxon>
        <taxon>Salinisphaerales</taxon>
        <taxon>Salinisphaeraceae</taxon>
        <taxon>Salinisphaera</taxon>
    </lineage>
</organism>
<feature type="domain" description="Peptidase C39" evidence="1">
    <location>
        <begin position="44"/>
        <end position="174"/>
    </location>
</feature>
<dbReference type="Gene3D" id="3.90.70.10">
    <property type="entry name" value="Cysteine proteinases"/>
    <property type="match status" value="1"/>
</dbReference>
<gene>
    <name evidence="2" type="ORF">C41B8_16504</name>
</gene>
<comment type="caution">
    <text evidence="2">The sequence shown here is derived from an EMBL/GenBank/DDBJ whole genome shotgun (WGS) entry which is preliminary data.</text>
</comment>
<dbReference type="PROSITE" id="PS50990">
    <property type="entry name" value="PEPTIDASE_C39"/>
    <property type="match status" value="1"/>
</dbReference>
<dbReference type="InterPro" id="IPR005074">
    <property type="entry name" value="Peptidase_C39"/>
</dbReference>
<dbReference type="CDD" id="cd02423">
    <property type="entry name" value="Peptidase_C39G"/>
    <property type="match status" value="1"/>
</dbReference>
<keyword evidence="3" id="KW-1185">Reference proteome</keyword>
<dbReference type="STRING" id="1304275.C41B8_16504"/>
<dbReference type="GO" id="GO:0006508">
    <property type="term" value="P:proteolysis"/>
    <property type="evidence" value="ECO:0007669"/>
    <property type="project" value="InterPro"/>
</dbReference>
<dbReference type="EMBL" id="APNK01000038">
    <property type="protein sequence ID" value="KEZ76155.1"/>
    <property type="molecule type" value="Genomic_DNA"/>
</dbReference>
<sequence>MVPLGLAAPGAIAGTVWLSEIATGVGNVPVRSMQALRFARTVHQQFDYSCGSAAVATLLSYQYGDPISEQAVFSAMWQNGDQTKIRREGFSLLDMKRYLDAHGFQANGYDAPLSKLAEVGVPAIVLVSEHGYNHFVVVKGLSGGRALVGDPSIGARTLPIERFRKTMRSPILFVVTNHRQEAVFNGRADWSNQPLAPLGQALDISNLALTRVLTPGAIQF</sequence>
<evidence type="ECO:0000313" key="2">
    <source>
        <dbReference type="EMBL" id="KEZ76155.1"/>
    </source>
</evidence>
<accession>A0A084IHH1</accession>
<dbReference type="OrthoDB" id="13401at2"/>
<proteinExistence type="predicted"/>
<name>A0A084IHH1_SALHC</name>
<dbReference type="Pfam" id="PF03412">
    <property type="entry name" value="Peptidase_C39"/>
    <property type="match status" value="1"/>
</dbReference>
<reference evidence="2 3" key="1">
    <citation type="submission" date="2013-03" db="EMBL/GenBank/DDBJ databases">
        <title>Salinisphaera hydrothermalis C41B8 Genome Sequencing.</title>
        <authorList>
            <person name="Li C."/>
            <person name="Lai Q."/>
            <person name="Shao Z."/>
        </authorList>
    </citation>
    <scope>NUCLEOTIDE SEQUENCE [LARGE SCALE GENOMIC DNA]</scope>
    <source>
        <strain evidence="2 3">C41B8</strain>
    </source>
</reference>
<dbReference type="GO" id="GO:0008233">
    <property type="term" value="F:peptidase activity"/>
    <property type="evidence" value="ECO:0007669"/>
    <property type="project" value="InterPro"/>
</dbReference>
<dbReference type="GO" id="GO:0016020">
    <property type="term" value="C:membrane"/>
    <property type="evidence" value="ECO:0007669"/>
    <property type="project" value="InterPro"/>
</dbReference>